<evidence type="ECO:0000256" key="1">
    <source>
        <dbReference type="SAM" id="MobiDB-lite"/>
    </source>
</evidence>
<comment type="caution">
    <text evidence="2">The sequence shown here is derived from an EMBL/GenBank/DDBJ whole genome shotgun (WGS) entry which is preliminary data.</text>
</comment>
<dbReference type="EMBL" id="JAEUAW010000015">
    <property type="protein sequence ID" value="MBW9095167.1"/>
    <property type="molecule type" value="Genomic_DNA"/>
</dbReference>
<proteinExistence type="predicted"/>
<name>A0ABS7HQC2_9MICO</name>
<accession>A0ABS7HQC2</accession>
<reference evidence="2 3" key="1">
    <citation type="journal article" date="2021" name="MBio">
        <title>Poor Competitiveness of Bradyrhizobium in Pigeon Pea Root Colonization in Indian Soils.</title>
        <authorList>
            <person name="Chalasani D."/>
            <person name="Basu A."/>
            <person name="Pullabhotla S.V.S.R.N."/>
            <person name="Jorrin B."/>
            <person name="Neal A.L."/>
            <person name="Poole P.S."/>
            <person name="Podile A.R."/>
            <person name="Tkacz A."/>
        </authorList>
    </citation>
    <scope>NUCLEOTIDE SEQUENCE [LARGE SCALE GENOMIC DNA]</scope>
    <source>
        <strain evidence="2 3">HU14</strain>
    </source>
</reference>
<dbReference type="RefSeq" id="WP_220301879.1">
    <property type="nucleotide sequence ID" value="NZ_JAEUAW010000015.1"/>
</dbReference>
<gene>
    <name evidence="2" type="ORF">JNB62_15885</name>
</gene>
<evidence type="ECO:0008006" key="4">
    <source>
        <dbReference type="Google" id="ProtNLM"/>
    </source>
</evidence>
<dbReference type="Proteomes" id="UP001196843">
    <property type="component" value="Unassembled WGS sequence"/>
</dbReference>
<sequence length="82" mass="8701">MTGQYAGILAVLALVFATIAIVLALAAMTTLARAARAPRRNTHRLGALVLQDVIDQQVANAHTTTHRPPTHIFSGSADEGER</sequence>
<feature type="region of interest" description="Disordered" evidence="1">
    <location>
        <begin position="60"/>
        <end position="82"/>
    </location>
</feature>
<evidence type="ECO:0000313" key="2">
    <source>
        <dbReference type="EMBL" id="MBW9095167.1"/>
    </source>
</evidence>
<organism evidence="2 3">
    <name type="scientific">Microbacterium jejuense</name>
    <dbReference type="NCBI Taxonomy" id="1263637"/>
    <lineage>
        <taxon>Bacteria</taxon>
        <taxon>Bacillati</taxon>
        <taxon>Actinomycetota</taxon>
        <taxon>Actinomycetes</taxon>
        <taxon>Micrococcales</taxon>
        <taxon>Microbacteriaceae</taxon>
        <taxon>Microbacterium</taxon>
    </lineage>
</organism>
<evidence type="ECO:0000313" key="3">
    <source>
        <dbReference type="Proteomes" id="UP001196843"/>
    </source>
</evidence>
<keyword evidence="3" id="KW-1185">Reference proteome</keyword>
<protein>
    <recommendedName>
        <fullName evidence="4">Secreted protein</fullName>
    </recommendedName>
</protein>